<sequence length="367" mass="41413">PFVKLLRTAFDVRSYVLKNWRKVIPELLVTQTQVHLSAQDENLLQVDLQGHGPVQRLLLLPLASGEPRLVRGLLPRLRELARRGDTWAGFVVPHMGASGVKVCREAGVGYIDCCGNAYLRFNSVVVQIYGNRNRFASRKRPRTLFNDKATIPLRILLENPGELVTTREIADRGGMSLGWVSQILQQLHLKGYVERKRGGGTRIIDPPRLVGDWLQQYTFEHNSVFPFRMKNSQPGETLQQLRTLGPPLFERYALTLDAAVATLRGQSKAKQLHLYLPDLSHDRDRALEMWSKALKLKPAGYDANCFLVAPTYKFAAFFGMHRVEGLRVVSDLQLYLDLFHSHGASRPKAQATVISRLPFTVESPTAN</sequence>
<feature type="domain" description="HTH marR-type" evidence="1">
    <location>
        <begin position="153"/>
        <end position="200"/>
    </location>
</feature>
<dbReference type="Gene3D" id="1.10.10.10">
    <property type="entry name" value="Winged helix-like DNA-binding domain superfamily/Winged helix DNA-binding domain"/>
    <property type="match status" value="1"/>
</dbReference>
<name>A0A382ATU4_9ZZZZ</name>
<dbReference type="SUPFAM" id="SSF46785">
    <property type="entry name" value="Winged helix' DNA-binding domain"/>
    <property type="match status" value="1"/>
</dbReference>
<feature type="non-terminal residue" evidence="2">
    <location>
        <position position="1"/>
    </location>
</feature>
<dbReference type="InterPro" id="IPR036390">
    <property type="entry name" value="WH_DNA-bd_sf"/>
</dbReference>
<gene>
    <name evidence="2" type="ORF">METZ01_LOCUS157733</name>
</gene>
<dbReference type="InterPro" id="IPR000835">
    <property type="entry name" value="HTH_MarR-typ"/>
</dbReference>
<dbReference type="AlphaFoldDB" id="A0A382ATU4"/>
<evidence type="ECO:0000313" key="2">
    <source>
        <dbReference type="EMBL" id="SVB04879.1"/>
    </source>
</evidence>
<organism evidence="2">
    <name type="scientific">marine metagenome</name>
    <dbReference type="NCBI Taxonomy" id="408172"/>
    <lineage>
        <taxon>unclassified sequences</taxon>
        <taxon>metagenomes</taxon>
        <taxon>ecological metagenomes</taxon>
    </lineage>
</organism>
<protein>
    <recommendedName>
        <fullName evidence="1">HTH marR-type domain-containing protein</fullName>
    </recommendedName>
</protein>
<dbReference type="EMBL" id="UINC01026794">
    <property type="protein sequence ID" value="SVB04879.1"/>
    <property type="molecule type" value="Genomic_DNA"/>
</dbReference>
<evidence type="ECO:0000259" key="1">
    <source>
        <dbReference type="Pfam" id="PF12802"/>
    </source>
</evidence>
<dbReference type="GO" id="GO:0003700">
    <property type="term" value="F:DNA-binding transcription factor activity"/>
    <property type="evidence" value="ECO:0007669"/>
    <property type="project" value="InterPro"/>
</dbReference>
<dbReference type="Pfam" id="PF12802">
    <property type="entry name" value="MarR_2"/>
    <property type="match status" value="1"/>
</dbReference>
<reference evidence="2" key="1">
    <citation type="submission" date="2018-05" db="EMBL/GenBank/DDBJ databases">
        <authorList>
            <person name="Lanie J.A."/>
            <person name="Ng W.-L."/>
            <person name="Kazmierczak K.M."/>
            <person name="Andrzejewski T.M."/>
            <person name="Davidsen T.M."/>
            <person name="Wayne K.J."/>
            <person name="Tettelin H."/>
            <person name="Glass J.I."/>
            <person name="Rusch D."/>
            <person name="Podicherti R."/>
            <person name="Tsui H.-C.T."/>
            <person name="Winkler M.E."/>
        </authorList>
    </citation>
    <scope>NUCLEOTIDE SEQUENCE</scope>
</reference>
<dbReference type="InterPro" id="IPR036388">
    <property type="entry name" value="WH-like_DNA-bd_sf"/>
</dbReference>
<accession>A0A382ATU4</accession>
<proteinExistence type="predicted"/>